<sequence length="105" mass="11007">MVLLDNLPTDSVLRRHATTERLRSLGLPPSDAVLRRHHDQHVAALQVRAAAADAARRAAAPLPRSAPARSPAPPAAARPAPVAAPAAGSSGDGLFGWLRRLLGRH</sequence>
<accession>A0ABT9G3M4</accession>
<feature type="compositionally biased region" description="Low complexity" evidence="1">
    <location>
        <begin position="77"/>
        <end position="87"/>
    </location>
</feature>
<dbReference type="RefSeq" id="WP_305749652.1">
    <property type="nucleotide sequence ID" value="NZ_JAUZEE010000005.1"/>
</dbReference>
<keyword evidence="3" id="KW-1185">Reference proteome</keyword>
<feature type="region of interest" description="Disordered" evidence="1">
    <location>
        <begin position="56"/>
        <end position="93"/>
    </location>
</feature>
<name>A0ABT9G3M4_LEPDI</name>
<feature type="compositionally biased region" description="Low complexity" evidence="1">
    <location>
        <begin position="56"/>
        <end position="69"/>
    </location>
</feature>
<protein>
    <submittedName>
        <fullName evidence="2">Uncharacterized protein</fullName>
    </submittedName>
</protein>
<evidence type="ECO:0000256" key="1">
    <source>
        <dbReference type="SAM" id="MobiDB-lite"/>
    </source>
</evidence>
<dbReference type="Proteomes" id="UP001235760">
    <property type="component" value="Unassembled WGS sequence"/>
</dbReference>
<reference evidence="2 3" key="1">
    <citation type="submission" date="2023-08" db="EMBL/GenBank/DDBJ databases">
        <authorList>
            <person name="Roldan D.M."/>
            <person name="Menes R.J."/>
        </authorList>
    </citation>
    <scope>NUCLEOTIDE SEQUENCE [LARGE SCALE GENOMIC DNA]</scope>
    <source>
        <strain evidence="2 3">CCM 2812</strain>
    </source>
</reference>
<dbReference type="EMBL" id="JAUZEE010000005">
    <property type="protein sequence ID" value="MDP4301094.1"/>
    <property type="molecule type" value="Genomic_DNA"/>
</dbReference>
<comment type="caution">
    <text evidence="2">The sequence shown here is derived from an EMBL/GenBank/DDBJ whole genome shotgun (WGS) entry which is preliminary data.</text>
</comment>
<gene>
    <name evidence="2" type="ORF">Q8X39_10645</name>
</gene>
<evidence type="ECO:0000313" key="2">
    <source>
        <dbReference type="EMBL" id="MDP4301094.1"/>
    </source>
</evidence>
<proteinExistence type="predicted"/>
<evidence type="ECO:0000313" key="3">
    <source>
        <dbReference type="Proteomes" id="UP001235760"/>
    </source>
</evidence>
<organism evidence="2 3">
    <name type="scientific">Leptothrix discophora</name>
    <dbReference type="NCBI Taxonomy" id="89"/>
    <lineage>
        <taxon>Bacteria</taxon>
        <taxon>Pseudomonadati</taxon>
        <taxon>Pseudomonadota</taxon>
        <taxon>Betaproteobacteria</taxon>
        <taxon>Burkholderiales</taxon>
        <taxon>Sphaerotilaceae</taxon>
        <taxon>Leptothrix</taxon>
    </lineage>
</organism>